<feature type="transmembrane region" description="Helical" evidence="2">
    <location>
        <begin position="133"/>
        <end position="157"/>
    </location>
</feature>
<dbReference type="EMBL" id="ML213593">
    <property type="protein sequence ID" value="TFK42218.1"/>
    <property type="molecule type" value="Genomic_DNA"/>
</dbReference>
<feature type="domain" description="DUF6534" evidence="3">
    <location>
        <begin position="181"/>
        <end position="267"/>
    </location>
</feature>
<reference evidence="4 5" key="1">
    <citation type="journal article" date="2019" name="Nat. Ecol. Evol.">
        <title>Megaphylogeny resolves global patterns of mushroom evolution.</title>
        <authorList>
            <person name="Varga T."/>
            <person name="Krizsan K."/>
            <person name="Foldi C."/>
            <person name="Dima B."/>
            <person name="Sanchez-Garcia M."/>
            <person name="Sanchez-Ramirez S."/>
            <person name="Szollosi G.J."/>
            <person name="Szarkandi J.G."/>
            <person name="Papp V."/>
            <person name="Albert L."/>
            <person name="Andreopoulos W."/>
            <person name="Angelini C."/>
            <person name="Antonin V."/>
            <person name="Barry K.W."/>
            <person name="Bougher N.L."/>
            <person name="Buchanan P."/>
            <person name="Buyck B."/>
            <person name="Bense V."/>
            <person name="Catcheside P."/>
            <person name="Chovatia M."/>
            <person name="Cooper J."/>
            <person name="Damon W."/>
            <person name="Desjardin D."/>
            <person name="Finy P."/>
            <person name="Geml J."/>
            <person name="Haridas S."/>
            <person name="Hughes K."/>
            <person name="Justo A."/>
            <person name="Karasinski D."/>
            <person name="Kautmanova I."/>
            <person name="Kiss B."/>
            <person name="Kocsube S."/>
            <person name="Kotiranta H."/>
            <person name="LaButti K.M."/>
            <person name="Lechner B.E."/>
            <person name="Liimatainen K."/>
            <person name="Lipzen A."/>
            <person name="Lukacs Z."/>
            <person name="Mihaltcheva S."/>
            <person name="Morgado L.N."/>
            <person name="Niskanen T."/>
            <person name="Noordeloos M.E."/>
            <person name="Ohm R.A."/>
            <person name="Ortiz-Santana B."/>
            <person name="Ovrebo C."/>
            <person name="Racz N."/>
            <person name="Riley R."/>
            <person name="Savchenko A."/>
            <person name="Shiryaev A."/>
            <person name="Soop K."/>
            <person name="Spirin V."/>
            <person name="Szebenyi C."/>
            <person name="Tomsovsky M."/>
            <person name="Tulloss R.E."/>
            <person name="Uehling J."/>
            <person name="Grigoriev I.V."/>
            <person name="Vagvolgyi C."/>
            <person name="Papp T."/>
            <person name="Martin F.M."/>
            <person name="Miettinen O."/>
            <person name="Hibbett D.S."/>
            <person name="Nagy L.G."/>
        </authorList>
    </citation>
    <scope>NUCLEOTIDE SEQUENCE [LARGE SCALE GENOMIC DNA]</scope>
    <source>
        <strain evidence="4 5">CBS 166.37</strain>
    </source>
</reference>
<feature type="transmembrane region" description="Helical" evidence="2">
    <location>
        <begin position="25"/>
        <end position="50"/>
    </location>
</feature>
<feature type="compositionally biased region" description="Basic and acidic residues" evidence="1">
    <location>
        <begin position="331"/>
        <end position="345"/>
    </location>
</feature>
<feature type="region of interest" description="Disordered" evidence="1">
    <location>
        <begin position="310"/>
        <end position="345"/>
    </location>
</feature>
<keyword evidence="2" id="KW-1133">Transmembrane helix</keyword>
<keyword evidence="2" id="KW-0812">Transmembrane</keyword>
<keyword evidence="2" id="KW-0472">Membrane</keyword>
<evidence type="ECO:0000256" key="1">
    <source>
        <dbReference type="SAM" id="MobiDB-lite"/>
    </source>
</evidence>
<dbReference type="PANTHER" id="PTHR40465">
    <property type="entry name" value="CHROMOSOME 1, WHOLE GENOME SHOTGUN SEQUENCE"/>
    <property type="match status" value="1"/>
</dbReference>
<dbReference type="AlphaFoldDB" id="A0A5C3MEC3"/>
<dbReference type="PANTHER" id="PTHR40465:SF1">
    <property type="entry name" value="DUF6534 DOMAIN-CONTAINING PROTEIN"/>
    <property type="match status" value="1"/>
</dbReference>
<feature type="transmembrane region" description="Helical" evidence="2">
    <location>
        <begin position="62"/>
        <end position="83"/>
    </location>
</feature>
<keyword evidence="5" id="KW-1185">Reference proteome</keyword>
<protein>
    <recommendedName>
        <fullName evidence="3">DUF6534 domain-containing protein</fullName>
    </recommendedName>
</protein>
<dbReference type="InterPro" id="IPR045339">
    <property type="entry name" value="DUF6534"/>
</dbReference>
<feature type="transmembrane region" description="Helical" evidence="2">
    <location>
        <begin position="169"/>
        <end position="193"/>
    </location>
</feature>
<accession>A0A5C3MEC3</accession>
<organism evidence="4 5">
    <name type="scientific">Crucibulum laeve</name>
    <dbReference type="NCBI Taxonomy" id="68775"/>
    <lineage>
        <taxon>Eukaryota</taxon>
        <taxon>Fungi</taxon>
        <taxon>Dikarya</taxon>
        <taxon>Basidiomycota</taxon>
        <taxon>Agaricomycotina</taxon>
        <taxon>Agaricomycetes</taxon>
        <taxon>Agaricomycetidae</taxon>
        <taxon>Agaricales</taxon>
        <taxon>Agaricineae</taxon>
        <taxon>Nidulariaceae</taxon>
        <taxon>Crucibulum</taxon>
    </lineage>
</organism>
<dbReference type="Proteomes" id="UP000308652">
    <property type="component" value="Unassembled WGS sequence"/>
</dbReference>
<sequence length="345" mass="38472">MPFSLTPDAQSPQSGPLPFSADATLGAIEIGVLVSTCLFGLVTAQAYAYLYRFPKDPLLLRILVPFVWLLELGHTICICHVLYTITVSQYGQPELLDIPPQSLNVAILLSGFIGPIEQGWFAHRIYKFSKKKYLPIFCCFLALVRFIGSIAISVVAFHRLTLEEYTTRWSWLLTTIVIVGASTDVILACTLCYYLSRWRESGFERTRKLVDRLILWTIETGLLTSVGAVALLVCFLTMRDNFVWIGIFSILARLFSNSFLASLNARPTLAGFYRQDMVRVSDNESLPFSPISAVSYPVLEMRDVAATKSRQTSEPLNVSKFPLPSGQTLCKADKSGREGDSKSNI</sequence>
<evidence type="ECO:0000256" key="2">
    <source>
        <dbReference type="SAM" id="Phobius"/>
    </source>
</evidence>
<evidence type="ECO:0000313" key="4">
    <source>
        <dbReference type="EMBL" id="TFK42218.1"/>
    </source>
</evidence>
<gene>
    <name evidence="4" type="ORF">BDQ12DRAFT_720208</name>
</gene>
<dbReference type="STRING" id="68775.A0A5C3MEC3"/>
<evidence type="ECO:0000259" key="3">
    <source>
        <dbReference type="Pfam" id="PF20152"/>
    </source>
</evidence>
<feature type="transmembrane region" description="Helical" evidence="2">
    <location>
        <begin position="103"/>
        <end position="121"/>
    </location>
</feature>
<dbReference type="OrthoDB" id="2868589at2759"/>
<dbReference type="Pfam" id="PF20152">
    <property type="entry name" value="DUF6534"/>
    <property type="match status" value="1"/>
</dbReference>
<feature type="transmembrane region" description="Helical" evidence="2">
    <location>
        <begin position="244"/>
        <end position="265"/>
    </location>
</feature>
<evidence type="ECO:0000313" key="5">
    <source>
        <dbReference type="Proteomes" id="UP000308652"/>
    </source>
</evidence>
<name>A0A5C3MEC3_9AGAR</name>
<feature type="transmembrane region" description="Helical" evidence="2">
    <location>
        <begin position="213"/>
        <end position="238"/>
    </location>
</feature>
<proteinExistence type="predicted"/>